<evidence type="ECO:0000313" key="1">
    <source>
        <dbReference type="EMBL" id="CAF1044285.1"/>
    </source>
</evidence>
<proteinExistence type="predicted"/>
<dbReference type="EMBL" id="CAJOBC010021869">
    <property type="protein sequence ID" value="CAF4053132.1"/>
    <property type="molecule type" value="Genomic_DNA"/>
</dbReference>
<dbReference type="Proteomes" id="UP000681722">
    <property type="component" value="Unassembled WGS sequence"/>
</dbReference>
<evidence type="ECO:0000313" key="2">
    <source>
        <dbReference type="EMBL" id="CAF1268044.1"/>
    </source>
</evidence>
<name>A0A815BC32_9BILA</name>
<evidence type="ECO:0000313" key="5">
    <source>
        <dbReference type="Proteomes" id="UP000663829"/>
    </source>
</evidence>
<keyword evidence="5" id="KW-1185">Reference proteome</keyword>
<comment type="caution">
    <text evidence="2">The sequence shown here is derived from an EMBL/GenBank/DDBJ whole genome shotgun (WGS) entry which is preliminary data.</text>
</comment>
<protein>
    <submittedName>
        <fullName evidence="2">Uncharacterized protein</fullName>
    </submittedName>
</protein>
<dbReference type="EMBL" id="CAJNOK010007778">
    <property type="protein sequence ID" value="CAF1044285.1"/>
    <property type="molecule type" value="Genomic_DNA"/>
</dbReference>
<dbReference type="EMBL" id="CAJOBA010007790">
    <property type="protein sequence ID" value="CAF3812419.1"/>
    <property type="molecule type" value="Genomic_DNA"/>
</dbReference>
<accession>A0A815BC32</accession>
<sequence length="87" mass="9823">WLAAFPFGKIKVISLIDLGDLSASAGVIARADEDVGRIVQPAHPAHYSRKFDWNENENITRMMINSILWAAIDLTQCLYYKVVTFLL</sequence>
<evidence type="ECO:0000313" key="3">
    <source>
        <dbReference type="EMBL" id="CAF3812419.1"/>
    </source>
</evidence>
<dbReference type="AlphaFoldDB" id="A0A815BC32"/>
<dbReference type="EMBL" id="CAJNOQ010011074">
    <property type="protein sequence ID" value="CAF1268044.1"/>
    <property type="molecule type" value="Genomic_DNA"/>
</dbReference>
<feature type="non-terminal residue" evidence="2">
    <location>
        <position position="1"/>
    </location>
</feature>
<dbReference type="Proteomes" id="UP000682733">
    <property type="component" value="Unassembled WGS sequence"/>
</dbReference>
<reference evidence="2" key="1">
    <citation type="submission" date="2021-02" db="EMBL/GenBank/DDBJ databases">
        <authorList>
            <person name="Nowell W R."/>
        </authorList>
    </citation>
    <scope>NUCLEOTIDE SEQUENCE</scope>
</reference>
<gene>
    <name evidence="2" type="ORF">GPM918_LOCUS26939</name>
    <name evidence="1" type="ORF">OVA965_LOCUS16644</name>
    <name evidence="4" type="ORF">SRO942_LOCUS27173</name>
    <name evidence="3" type="ORF">TMI583_LOCUS16654</name>
</gene>
<dbReference type="Proteomes" id="UP000663829">
    <property type="component" value="Unassembled WGS sequence"/>
</dbReference>
<dbReference type="Proteomes" id="UP000677228">
    <property type="component" value="Unassembled WGS sequence"/>
</dbReference>
<organism evidence="2 5">
    <name type="scientific">Didymodactylos carnosus</name>
    <dbReference type="NCBI Taxonomy" id="1234261"/>
    <lineage>
        <taxon>Eukaryota</taxon>
        <taxon>Metazoa</taxon>
        <taxon>Spiralia</taxon>
        <taxon>Gnathifera</taxon>
        <taxon>Rotifera</taxon>
        <taxon>Eurotatoria</taxon>
        <taxon>Bdelloidea</taxon>
        <taxon>Philodinida</taxon>
        <taxon>Philodinidae</taxon>
        <taxon>Didymodactylos</taxon>
    </lineage>
</organism>
<evidence type="ECO:0000313" key="4">
    <source>
        <dbReference type="EMBL" id="CAF4053132.1"/>
    </source>
</evidence>
<dbReference type="OrthoDB" id="10058721at2759"/>